<comment type="caution">
    <text evidence="1">The sequence shown here is derived from an EMBL/GenBank/DDBJ whole genome shotgun (WGS) entry which is preliminary data.</text>
</comment>
<reference evidence="1 2" key="1">
    <citation type="submission" date="2019-02" db="EMBL/GenBank/DDBJ databases">
        <title>Deep-cultivation of Planctomycetes and their phenomic and genomic characterization uncovers novel biology.</title>
        <authorList>
            <person name="Wiegand S."/>
            <person name="Jogler M."/>
            <person name="Boedeker C."/>
            <person name="Pinto D."/>
            <person name="Vollmers J."/>
            <person name="Rivas-Marin E."/>
            <person name="Kohn T."/>
            <person name="Peeters S.H."/>
            <person name="Heuer A."/>
            <person name="Rast P."/>
            <person name="Oberbeckmann S."/>
            <person name="Bunk B."/>
            <person name="Jeske O."/>
            <person name="Meyerdierks A."/>
            <person name="Storesund J.E."/>
            <person name="Kallscheuer N."/>
            <person name="Luecker S."/>
            <person name="Lage O.M."/>
            <person name="Pohl T."/>
            <person name="Merkel B.J."/>
            <person name="Hornburger P."/>
            <person name="Mueller R.-W."/>
            <person name="Bruemmer F."/>
            <person name="Labrenz M."/>
            <person name="Spormann A.M."/>
            <person name="Op Den Camp H."/>
            <person name="Overmann J."/>
            <person name="Amann R."/>
            <person name="Jetten M.S.M."/>
            <person name="Mascher T."/>
            <person name="Medema M.H."/>
            <person name="Devos D.P."/>
            <person name="Kaster A.-K."/>
            <person name="Ovreas L."/>
            <person name="Rohde M."/>
            <person name="Galperin M.Y."/>
            <person name="Jogler C."/>
        </authorList>
    </citation>
    <scope>NUCLEOTIDE SEQUENCE [LARGE SCALE GENOMIC DNA]</scope>
    <source>
        <strain evidence="1 2">Q31b</strain>
    </source>
</reference>
<dbReference type="Proteomes" id="UP000315471">
    <property type="component" value="Unassembled WGS sequence"/>
</dbReference>
<dbReference type="AlphaFoldDB" id="A0A5C6DBA5"/>
<dbReference type="RefSeq" id="WP_197172480.1">
    <property type="nucleotide sequence ID" value="NZ_SJPY01000014.1"/>
</dbReference>
<organism evidence="1 2">
    <name type="scientific">Novipirellula aureliae</name>
    <dbReference type="NCBI Taxonomy" id="2527966"/>
    <lineage>
        <taxon>Bacteria</taxon>
        <taxon>Pseudomonadati</taxon>
        <taxon>Planctomycetota</taxon>
        <taxon>Planctomycetia</taxon>
        <taxon>Pirellulales</taxon>
        <taxon>Pirellulaceae</taxon>
        <taxon>Novipirellula</taxon>
    </lineage>
</organism>
<evidence type="ECO:0000313" key="1">
    <source>
        <dbReference type="EMBL" id="TWU33445.1"/>
    </source>
</evidence>
<sequence length="759" mass="85338">MKMTHDQIVFRFLLESVVGACPDAKVYIAGSVNDDAVWSEVAAYLAETLDCITLSDGEPFLDELLGSIKQDSVSHCVIIPPFAPWKSLSDSLRHQHHRLNLEQIVLQEAANGLPAGGMLTCCLPASFLSMESARKYRDRLTEMHAPSLVVSLEERRGGITSRVHEAFRFALLTITAHKGAPQPLKFFKPPHVSTDEQLERVKADFLRLQQIQGGSTEMGYVVRDGIAGGSPLLHKLYDPKFLHDQKSMEAIGELKRMDELFDFLPILHPLVDKKHLFSERAAGLAAVIEGRQITRDGDVKHDEIRHWTDKTEGRLLQAGDICLRKIGNFERGDLVLCQIWEKDLPAVAAESVIALRPKETLDSAGCEMLYSLMRSERFADFLAARCGGSMHIHRSWFGEMQLPVPDEALRLAVRDINAAIGHFEHWKQQAIRSRNVLFELSSPKEMRNEMLAAGRVSRLRSAAASAIDDISHRIRSLYPHPVAIRWRAAEVSRHDLEGYVELLEAAEVLTFYLACMAIVQADVVDGMKVSWVGQISKRLAKGGEKSVGTSMGDWLAIIREVTESKQWKKRIDEAPFPEALTFIKDDPEANEALQRVSDARNDQAHGRGPKGAAIGEKFDEVYPDVEYLFSATEFLSDYPLRVIEQTNRDSMRKITRYTYRDLMGDHPLTPLQTEESEDSELEAGSLYFVGRSGTLHRIRPYITRRECPECGCLSLMYLDRFNANTNECILKGLDHAHTATDANITNDFRYVGFLPVVES</sequence>
<gene>
    <name evidence="1" type="ORF">Q31b_57620</name>
</gene>
<name>A0A5C6DBA5_9BACT</name>
<protein>
    <submittedName>
        <fullName evidence="1">Uncharacterized protein</fullName>
    </submittedName>
</protein>
<accession>A0A5C6DBA5</accession>
<evidence type="ECO:0000313" key="2">
    <source>
        <dbReference type="Proteomes" id="UP000315471"/>
    </source>
</evidence>
<dbReference type="EMBL" id="SJPY01000014">
    <property type="protein sequence ID" value="TWU33445.1"/>
    <property type="molecule type" value="Genomic_DNA"/>
</dbReference>
<keyword evidence="2" id="KW-1185">Reference proteome</keyword>
<proteinExistence type="predicted"/>